<evidence type="ECO:0000313" key="4">
    <source>
        <dbReference type="EMBL" id="CEL23783.1"/>
    </source>
</evidence>
<dbReference type="PROSITE" id="PS51178">
    <property type="entry name" value="PASTA"/>
    <property type="match status" value="1"/>
</dbReference>
<protein>
    <submittedName>
        <fullName evidence="3">PASTA domain-containing protein</fullName>
    </submittedName>
</protein>
<dbReference type="Gene3D" id="3.30.10.20">
    <property type="match status" value="1"/>
</dbReference>
<feature type="domain" description="PASTA" evidence="2">
    <location>
        <begin position="23"/>
        <end position="90"/>
    </location>
</feature>
<dbReference type="RefSeq" id="WP_048084451.1">
    <property type="nucleotide sequence ID" value="NZ_CP006933.1"/>
</dbReference>
<dbReference type="GeneID" id="26738395"/>
<keyword evidence="1" id="KW-0812">Transmembrane</keyword>
<dbReference type="SMART" id="SM00740">
    <property type="entry name" value="PASTA"/>
    <property type="match status" value="1"/>
</dbReference>
<feature type="transmembrane region" description="Helical" evidence="1">
    <location>
        <begin position="7"/>
        <end position="29"/>
    </location>
</feature>
<dbReference type="AlphaFoldDB" id="A0A089Z863"/>
<dbReference type="KEGG" id="mfc:BRM9_0162"/>
<keyword evidence="1" id="KW-0472">Membrane</keyword>
<evidence type="ECO:0000313" key="5">
    <source>
        <dbReference type="Proteomes" id="UP000029661"/>
    </source>
</evidence>
<dbReference type="Proteomes" id="UP000029661">
    <property type="component" value="Chromosome"/>
</dbReference>
<name>A0A089Z863_METFO</name>
<dbReference type="CDD" id="cd06577">
    <property type="entry name" value="PASTA_pknB"/>
    <property type="match status" value="1"/>
</dbReference>
<dbReference type="Pfam" id="PF03793">
    <property type="entry name" value="PASTA"/>
    <property type="match status" value="1"/>
</dbReference>
<gene>
    <name evidence="3" type="ORF">BRM9_0162</name>
    <name evidence="4" type="ORF">MB9_0127</name>
</gene>
<dbReference type="Proteomes" id="UP000062768">
    <property type="component" value="Chromosome I"/>
</dbReference>
<evidence type="ECO:0000259" key="2">
    <source>
        <dbReference type="PROSITE" id="PS51178"/>
    </source>
</evidence>
<evidence type="ECO:0000313" key="6">
    <source>
        <dbReference type="Proteomes" id="UP000062768"/>
    </source>
</evidence>
<sequence length="208" mass="23491">MSLIYKILIIIGLVALFCGTFLFKSFIIVPDLTGKNINNASAELKDLGITFNYTLVSTNNSEAIGKVISQNPPAYWPIDKTTHINLTVGQSSKEFQIVDPINGSSIDKQFVTIRGSTDNLKPNENIYVLVQPLKIGENGNYEWYVQYPVTISGKNWECYTQFGQISEKNRKFRIIAIKTTERLEIGMYGYSLPPNQNKTDVIEVIRIE</sequence>
<dbReference type="EMBL" id="CP006933">
    <property type="protein sequence ID" value="AIS30991.1"/>
    <property type="molecule type" value="Genomic_DNA"/>
</dbReference>
<keyword evidence="1" id="KW-1133">Transmembrane helix</keyword>
<evidence type="ECO:0000313" key="3">
    <source>
        <dbReference type="EMBL" id="AIS30991.1"/>
    </source>
</evidence>
<reference evidence="3" key="1">
    <citation type="submission" date="2013-12" db="EMBL/GenBank/DDBJ databases">
        <title>The complete genome sequence of Methanobacterium sp. BRM9.</title>
        <authorList>
            <consortium name="Pastoral Greenhouse Gas Research Consortium"/>
            <person name="Kelly W.J."/>
            <person name="Leahy S.C."/>
            <person name="Perry R."/>
            <person name="Li D."/>
            <person name="Altermann E."/>
            <person name="Lambie S.C."/>
            <person name="Attwood G.T."/>
        </authorList>
    </citation>
    <scope>NUCLEOTIDE SEQUENCE [LARGE SCALE GENOMIC DNA]</scope>
    <source>
        <strain evidence="3">BRM9</strain>
    </source>
</reference>
<proteinExistence type="predicted"/>
<dbReference type="InterPro" id="IPR005543">
    <property type="entry name" value="PASTA_dom"/>
</dbReference>
<organism evidence="3 5">
    <name type="scientific">Methanobacterium formicicum</name>
    <dbReference type="NCBI Taxonomy" id="2162"/>
    <lineage>
        <taxon>Archaea</taxon>
        <taxon>Methanobacteriati</taxon>
        <taxon>Methanobacteriota</taxon>
        <taxon>Methanomada group</taxon>
        <taxon>Methanobacteria</taxon>
        <taxon>Methanobacteriales</taxon>
        <taxon>Methanobacteriaceae</taxon>
        <taxon>Methanobacterium</taxon>
    </lineage>
</organism>
<dbReference type="PATRIC" id="fig|2162.10.peg.132"/>
<dbReference type="EMBL" id="LN734822">
    <property type="protein sequence ID" value="CEL23783.1"/>
    <property type="molecule type" value="Genomic_DNA"/>
</dbReference>
<reference evidence="4" key="2">
    <citation type="submission" date="2014-09" db="EMBL/GenBank/DDBJ databases">
        <authorList>
            <person name="Bishop-Lilly K.A."/>
            <person name="Broomall S.M."/>
            <person name="Chain P.S."/>
            <person name="Chertkov O."/>
            <person name="Coyne S.R."/>
            <person name="Daligault H.E."/>
            <person name="Davenport K.W."/>
            <person name="Erkkila T."/>
            <person name="Frey K.G."/>
            <person name="Gibbons H.S."/>
            <person name="Gu W."/>
            <person name="Jaissle J."/>
            <person name="Johnson S.L."/>
            <person name="Koroleva G.I."/>
            <person name="Ladner J.T."/>
            <person name="Lo C.-C."/>
            <person name="Minogue T.D."/>
            <person name="Munk C."/>
            <person name="Palacios G.F."/>
            <person name="Redden C.L."/>
            <person name="Rosenzweig C.N."/>
            <person name="Scholz M.B."/>
            <person name="Teshima H."/>
            <person name="Xu Y."/>
        </authorList>
    </citation>
    <scope>NUCLEOTIDE SEQUENCE</scope>
    <source>
        <strain evidence="4">Mb9</strain>
    </source>
</reference>
<keyword evidence="6" id="KW-1185">Reference proteome</keyword>
<accession>A0A089Z863</accession>
<evidence type="ECO:0000256" key="1">
    <source>
        <dbReference type="SAM" id="Phobius"/>
    </source>
</evidence>